<evidence type="ECO:0000256" key="17">
    <source>
        <dbReference type="ARBA" id="ARBA00029568"/>
    </source>
</evidence>
<evidence type="ECO:0000256" key="1">
    <source>
        <dbReference type="ARBA" id="ARBA00001971"/>
    </source>
</evidence>
<organism evidence="21">
    <name type="scientific">uncultured Nocardioidaceae bacterium</name>
    <dbReference type="NCBI Taxonomy" id="253824"/>
    <lineage>
        <taxon>Bacteria</taxon>
        <taxon>Bacillati</taxon>
        <taxon>Actinomycetota</taxon>
        <taxon>Actinomycetes</taxon>
        <taxon>Propionibacteriales</taxon>
        <taxon>Nocardioidaceae</taxon>
        <taxon>environmental samples</taxon>
    </lineage>
</organism>
<evidence type="ECO:0000256" key="12">
    <source>
        <dbReference type="ARBA" id="ARBA00022982"/>
    </source>
</evidence>
<evidence type="ECO:0000256" key="10">
    <source>
        <dbReference type="ARBA" id="ARBA00022723"/>
    </source>
</evidence>
<keyword evidence="6" id="KW-1003">Cell membrane</keyword>
<reference evidence="21" key="1">
    <citation type="submission" date="2020-02" db="EMBL/GenBank/DDBJ databases">
        <authorList>
            <person name="Meier V. D."/>
        </authorList>
    </citation>
    <scope>NUCLEOTIDE SEQUENCE</scope>
    <source>
        <strain evidence="21">AVDCRST_MAG24</strain>
    </source>
</reference>
<dbReference type="AlphaFoldDB" id="A0A6J4LU04"/>
<evidence type="ECO:0000256" key="5">
    <source>
        <dbReference type="ARBA" id="ARBA00022448"/>
    </source>
</evidence>
<evidence type="ECO:0000256" key="15">
    <source>
        <dbReference type="ARBA" id="ARBA00023136"/>
    </source>
</evidence>
<dbReference type="PANTHER" id="PTHR19271">
    <property type="entry name" value="CYTOCHROME B"/>
    <property type="match status" value="1"/>
</dbReference>
<feature type="transmembrane region" description="Helical" evidence="19">
    <location>
        <begin position="268"/>
        <end position="288"/>
    </location>
</feature>
<dbReference type="GO" id="GO:0046872">
    <property type="term" value="F:metal ion binding"/>
    <property type="evidence" value="ECO:0007669"/>
    <property type="project" value="UniProtKB-KW"/>
</dbReference>
<evidence type="ECO:0000256" key="7">
    <source>
        <dbReference type="ARBA" id="ARBA00022617"/>
    </source>
</evidence>
<evidence type="ECO:0000256" key="2">
    <source>
        <dbReference type="ARBA" id="ARBA00004651"/>
    </source>
</evidence>
<feature type="transmembrane region" description="Helical" evidence="19">
    <location>
        <begin position="415"/>
        <end position="434"/>
    </location>
</feature>
<evidence type="ECO:0000313" key="21">
    <source>
        <dbReference type="EMBL" id="CAA9341648.1"/>
    </source>
</evidence>
<feature type="transmembrane region" description="Helical" evidence="19">
    <location>
        <begin position="215"/>
        <end position="239"/>
    </location>
</feature>
<keyword evidence="14" id="KW-0408">Iron</keyword>
<feature type="transmembrane region" description="Helical" evidence="19">
    <location>
        <begin position="149"/>
        <end position="169"/>
    </location>
</feature>
<evidence type="ECO:0000256" key="6">
    <source>
        <dbReference type="ARBA" id="ARBA00022475"/>
    </source>
</evidence>
<name>A0A6J4LU04_9ACTN</name>
<evidence type="ECO:0000256" key="4">
    <source>
        <dbReference type="ARBA" id="ARBA00016116"/>
    </source>
</evidence>
<comment type="subcellular location">
    <subcellularLocation>
        <location evidence="2">Cell membrane</location>
        <topology evidence="2">Multi-pass membrane protein</topology>
    </subcellularLocation>
</comment>
<feature type="transmembrane region" description="Helical" evidence="19">
    <location>
        <begin position="46"/>
        <end position="72"/>
    </location>
</feature>
<keyword evidence="13 19" id="KW-1133">Transmembrane helix</keyword>
<feature type="transmembrane region" description="Helical" evidence="19">
    <location>
        <begin position="119"/>
        <end position="137"/>
    </location>
</feature>
<dbReference type="InterPro" id="IPR005797">
    <property type="entry name" value="Cyt_b/b6_N"/>
</dbReference>
<dbReference type="InterPro" id="IPR016174">
    <property type="entry name" value="Di-haem_cyt_TM"/>
</dbReference>
<accession>A0A6J4LU04</accession>
<feature type="transmembrane region" description="Helical" evidence="19">
    <location>
        <begin position="383"/>
        <end position="400"/>
    </location>
</feature>
<evidence type="ECO:0000256" key="16">
    <source>
        <dbReference type="ARBA" id="ARBA00029351"/>
    </source>
</evidence>
<dbReference type="GO" id="GO:0005886">
    <property type="term" value="C:plasma membrane"/>
    <property type="evidence" value="ECO:0007669"/>
    <property type="project" value="UniProtKB-SubCell"/>
</dbReference>
<evidence type="ECO:0000256" key="19">
    <source>
        <dbReference type="SAM" id="Phobius"/>
    </source>
</evidence>
<dbReference type="Pfam" id="PF13631">
    <property type="entry name" value="Cytochrom_B_N_2"/>
    <property type="match status" value="1"/>
</dbReference>
<dbReference type="SUPFAM" id="SSF81342">
    <property type="entry name" value="Transmembrane di-heme cytochromes"/>
    <property type="match status" value="1"/>
</dbReference>
<dbReference type="EMBL" id="CADCUF010000203">
    <property type="protein sequence ID" value="CAA9341648.1"/>
    <property type="molecule type" value="Genomic_DNA"/>
</dbReference>
<keyword evidence="11" id="KW-1278">Translocase</keyword>
<feature type="compositionally biased region" description="Basic and acidic residues" evidence="18">
    <location>
        <begin position="597"/>
        <end position="613"/>
    </location>
</feature>
<evidence type="ECO:0000256" key="11">
    <source>
        <dbReference type="ARBA" id="ARBA00022967"/>
    </source>
</evidence>
<evidence type="ECO:0000259" key="20">
    <source>
        <dbReference type="PROSITE" id="PS51002"/>
    </source>
</evidence>
<comment type="cofactor">
    <cofactor evidence="1">
        <name>heme</name>
        <dbReference type="ChEBI" id="CHEBI:30413"/>
    </cofactor>
</comment>
<feature type="region of interest" description="Disordered" evidence="18">
    <location>
        <begin position="544"/>
        <end position="613"/>
    </location>
</feature>
<evidence type="ECO:0000256" key="9">
    <source>
        <dbReference type="ARBA" id="ARBA00022692"/>
    </source>
</evidence>
<dbReference type="InterPro" id="IPR027387">
    <property type="entry name" value="Cytb/b6-like_sf"/>
</dbReference>
<keyword evidence="9 19" id="KW-0812">Transmembrane</keyword>
<evidence type="ECO:0000256" key="3">
    <source>
        <dbReference type="ARBA" id="ARBA00012951"/>
    </source>
</evidence>
<dbReference type="GO" id="GO:0008121">
    <property type="term" value="F:quinol-cytochrome-c reductase activity"/>
    <property type="evidence" value="ECO:0007669"/>
    <property type="project" value="UniProtKB-EC"/>
</dbReference>
<dbReference type="GO" id="GO:0022904">
    <property type="term" value="P:respiratory electron transport chain"/>
    <property type="evidence" value="ECO:0007669"/>
    <property type="project" value="InterPro"/>
</dbReference>
<evidence type="ECO:0000256" key="13">
    <source>
        <dbReference type="ARBA" id="ARBA00022989"/>
    </source>
</evidence>
<dbReference type="Gene3D" id="1.20.810.10">
    <property type="entry name" value="Cytochrome Bc1 Complex, Chain C"/>
    <property type="match status" value="1"/>
</dbReference>
<feature type="domain" description="Cytochrome b/b6 N-terminal region profile" evidence="20">
    <location>
        <begin position="20"/>
        <end position="246"/>
    </location>
</feature>
<dbReference type="PANTHER" id="PTHR19271:SF16">
    <property type="entry name" value="CYTOCHROME B"/>
    <property type="match status" value="1"/>
</dbReference>
<dbReference type="GO" id="GO:0016491">
    <property type="term" value="F:oxidoreductase activity"/>
    <property type="evidence" value="ECO:0007669"/>
    <property type="project" value="UniProtKB-KW"/>
</dbReference>
<feature type="transmembrane region" description="Helical" evidence="19">
    <location>
        <begin position="338"/>
        <end position="363"/>
    </location>
</feature>
<keyword evidence="21" id="KW-0560">Oxidoreductase</keyword>
<proteinExistence type="predicted"/>
<evidence type="ECO:0000256" key="18">
    <source>
        <dbReference type="SAM" id="MobiDB-lite"/>
    </source>
</evidence>
<dbReference type="EC" id="7.1.1.8" evidence="3"/>
<keyword evidence="7" id="KW-0349">Heme</keyword>
<keyword evidence="8" id="KW-0679">Respiratory chain</keyword>
<dbReference type="FunFam" id="1.20.810.10:FF:000007">
    <property type="entry name" value="Ubiquinol-cytochrome C reductase B subunit"/>
    <property type="match status" value="1"/>
</dbReference>
<gene>
    <name evidence="21" type="ORF">AVDCRST_MAG24-1321</name>
</gene>
<feature type="compositionally biased region" description="Low complexity" evidence="18">
    <location>
        <begin position="547"/>
        <end position="557"/>
    </location>
</feature>
<evidence type="ECO:0000256" key="14">
    <source>
        <dbReference type="ARBA" id="ARBA00023004"/>
    </source>
</evidence>
<dbReference type="PROSITE" id="PS51002">
    <property type="entry name" value="CYTB_NTER"/>
    <property type="match status" value="1"/>
</dbReference>
<keyword evidence="15 19" id="KW-0472">Membrane</keyword>
<comment type="catalytic activity">
    <reaction evidence="16">
        <text>a quinol + 2 Fe(III)-[cytochrome c](out) = a quinone + 2 Fe(II)-[cytochrome c](out) + 2 H(+)(out)</text>
        <dbReference type="Rhea" id="RHEA:11484"/>
        <dbReference type="Rhea" id="RHEA-COMP:10350"/>
        <dbReference type="Rhea" id="RHEA-COMP:14399"/>
        <dbReference type="ChEBI" id="CHEBI:15378"/>
        <dbReference type="ChEBI" id="CHEBI:24646"/>
        <dbReference type="ChEBI" id="CHEBI:29033"/>
        <dbReference type="ChEBI" id="CHEBI:29034"/>
        <dbReference type="ChEBI" id="CHEBI:132124"/>
        <dbReference type="EC" id="7.1.1.8"/>
    </reaction>
</comment>
<keyword evidence="12" id="KW-0249">Electron transport</keyword>
<keyword evidence="10" id="KW-0479">Metal-binding</keyword>
<sequence>MSTAARTAAKPAKPSRIGSAVNYADERLGLGGALRKNLRKVFPDHWSFMLGEIALWSFVVLLLTGVLLTLWYDPSMAEVEYEGSYEPLRGIAMSRSYASALEISFDVRGGLLLRQMHHWAAMIFIASMFVHLMRVYFTGAFRKPREFNWVIGCLLLLLGSLEGFTGYSLPDDLLSGTGLRAADGFMKSIPVVGTYLSFFIFEGEFPGDAVIPRFYSAHILLLPGLLVALVGAHMLLLVYQKHTQWPGPGRTNDNVVGYPMLPVYAAKAGGYFFIVFGVTALMGGLFSINPVWRYGPYDPSQVTAGSQPDWYMGWPDGALRIFPGWESEFLGVTLSWNVFLPIIVLPGVMFAILTALPFLEAWITGDKREHHLLQRPREAPNRTATMVALMTFIGLLWAAGGNDILALKFDLNLNYITYFIRIGVFVLPPLAFLLTRRWCISLQRQDHEKLLHGYETGVIMRSAEGGYSERHLPLSQDAAYVLTAGDRDPVYEAPEGADANGVAAPKMLVNKARSRMSHFWFGDNVARPTRAELEEAHSHLAHELEGHSSNGHSSNGHGSNGHGSNGQGSSAIGTGGRHHQADGNESELIETPAADGHQFDGRHEAAGDELRKH</sequence>
<keyword evidence="5" id="KW-0813">Transport</keyword>
<evidence type="ECO:0000256" key="8">
    <source>
        <dbReference type="ARBA" id="ARBA00022660"/>
    </source>
</evidence>
<protein>
    <recommendedName>
        <fullName evidence="4">Cytochrome bc1 complex cytochrome b subunit</fullName>
        <ecNumber evidence="3">7.1.1.8</ecNumber>
    </recommendedName>
    <alternativeName>
        <fullName evidence="17">Cytochrome bc1 reductase complex subunit QcrB</fullName>
    </alternativeName>
</protein>